<keyword evidence="7" id="KW-0479">Metal-binding</keyword>
<accession>A0A134CI46</accession>
<keyword evidence="10" id="KW-0411">Iron-sulfur</keyword>
<dbReference type="Proteomes" id="UP000070160">
    <property type="component" value="Unassembled WGS sequence"/>
</dbReference>
<dbReference type="EMBL" id="LSDT01000025">
    <property type="protein sequence ID" value="KXB91906.1"/>
    <property type="molecule type" value="Genomic_DNA"/>
</dbReference>
<evidence type="ECO:0000256" key="12">
    <source>
        <dbReference type="PIRNR" id="PIRNR000368"/>
    </source>
</evidence>
<gene>
    <name evidence="13" type="ORF">HMPREF3182_00645</name>
</gene>
<proteinExistence type="inferred from homology"/>
<evidence type="ECO:0000256" key="6">
    <source>
        <dbReference type="ARBA" id="ARBA00022691"/>
    </source>
</evidence>
<dbReference type="InterPro" id="IPR058240">
    <property type="entry name" value="rSAM_sf"/>
</dbReference>
<evidence type="ECO:0000256" key="10">
    <source>
        <dbReference type="ARBA" id="ARBA00023014"/>
    </source>
</evidence>
<dbReference type="Gene3D" id="3.20.20.70">
    <property type="entry name" value="Aldolase class I"/>
    <property type="match status" value="1"/>
</dbReference>
<dbReference type="SFLD" id="SFLDF00299">
    <property type="entry name" value="anaerobic_ribonucleoside-triph"/>
    <property type="match status" value="1"/>
</dbReference>
<evidence type="ECO:0000256" key="4">
    <source>
        <dbReference type="ARBA" id="ARBA00014281"/>
    </source>
</evidence>
<dbReference type="CDD" id="cd01335">
    <property type="entry name" value="Radical_SAM"/>
    <property type="match status" value="1"/>
</dbReference>
<evidence type="ECO:0000256" key="1">
    <source>
        <dbReference type="ARBA" id="ARBA00001966"/>
    </source>
</evidence>
<dbReference type="InterPro" id="IPR012837">
    <property type="entry name" value="NrdG"/>
</dbReference>
<dbReference type="NCBIfam" id="TIGR02491">
    <property type="entry name" value="NrdG"/>
    <property type="match status" value="1"/>
</dbReference>
<comment type="caution">
    <text evidence="13">The sequence shown here is derived from an EMBL/GenBank/DDBJ whole genome shotgun (WGS) entry which is preliminary data.</text>
</comment>
<evidence type="ECO:0000256" key="11">
    <source>
        <dbReference type="ARBA" id="ARBA00047365"/>
    </source>
</evidence>
<evidence type="ECO:0000256" key="9">
    <source>
        <dbReference type="ARBA" id="ARBA00023004"/>
    </source>
</evidence>
<evidence type="ECO:0000313" key="14">
    <source>
        <dbReference type="Proteomes" id="UP000070160"/>
    </source>
</evidence>
<dbReference type="PANTHER" id="PTHR30352">
    <property type="entry name" value="PYRUVATE FORMATE-LYASE-ACTIVATING ENZYME"/>
    <property type="match status" value="1"/>
</dbReference>
<dbReference type="PROSITE" id="PS01087">
    <property type="entry name" value="RADICAL_ACTIVATING"/>
    <property type="match status" value="1"/>
</dbReference>
<evidence type="ECO:0000256" key="2">
    <source>
        <dbReference type="ARBA" id="ARBA00003852"/>
    </source>
</evidence>
<dbReference type="EC" id="1.97.1.-" evidence="12"/>
<dbReference type="SUPFAM" id="SSF102114">
    <property type="entry name" value="Radical SAM enzymes"/>
    <property type="match status" value="1"/>
</dbReference>
<dbReference type="InterPro" id="IPR001989">
    <property type="entry name" value="Radical_activat_CS"/>
</dbReference>
<dbReference type="SFLD" id="SFLDS00029">
    <property type="entry name" value="Radical_SAM"/>
    <property type="match status" value="1"/>
</dbReference>
<dbReference type="InterPro" id="IPR013785">
    <property type="entry name" value="Aldolase_TIM"/>
</dbReference>
<keyword evidence="14" id="KW-1185">Reference proteome</keyword>
<protein>
    <recommendedName>
        <fullName evidence="4 12">Anaerobic ribonucleoside-triphosphate reductase-activating protein</fullName>
        <ecNumber evidence="12">1.97.1.-</ecNumber>
    </recommendedName>
</protein>
<dbReference type="SFLD" id="SFLDG01063">
    <property type="entry name" value="activating_enzymes__group_1"/>
    <property type="match status" value="1"/>
</dbReference>
<dbReference type="GO" id="GO:0043365">
    <property type="term" value="F:[formate-C-acetyltransferase]-activating enzyme activity"/>
    <property type="evidence" value="ECO:0007669"/>
    <property type="project" value="InterPro"/>
</dbReference>
<reference evidence="14" key="1">
    <citation type="submission" date="2016-01" db="EMBL/GenBank/DDBJ databases">
        <authorList>
            <person name="Mitreva M."/>
            <person name="Pepin K.H."/>
            <person name="Mihindukulasuriya K.A."/>
            <person name="Fulton R."/>
            <person name="Fronick C."/>
            <person name="O'Laughlin M."/>
            <person name="Miner T."/>
            <person name="Herter B."/>
            <person name="Rosa B.A."/>
            <person name="Cordes M."/>
            <person name="Tomlinson C."/>
            <person name="Wollam A."/>
            <person name="Palsikar V.B."/>
            <person name="Mardis E.R."/>
            <person name="Wilson R.K."/>
        </authorList>
    </citation>
    <scope>NUCLEOTIDE SEQUENCE [LARGE SCALE GENOMIC DNA]</scope>
    <source>
        <strain evidence="14">KA00182</strain>
    </source>
</reference>
<dbReference type="RefSeq" id="WP_007392162.1">
    <property type="nucleotide sequence ID" value="NZ_KQ960940.1"/>
</dbReference>
<dbReference type="AlphaFoldDB" id="A0A134CI46"/>
<dbReference type="PIRSF" id="PIRSF000368">
    <property type="entry name" value="NrdG"/>
    <property type="match status" value="1"/>
</dbReference>
<dbReference type="SFLD" id="SFLDG01066">
    <property type="entry name" value="organic_radical-activating_enz"/>
    <property type="match status" value="1"/>
</dbReference>
<evidence type="ECO:0000256" key="8">
    <source>
        <dbReference type="ARBA" id="ARBA00023002"/>
    </source>
</evidence>
<organism evidence="13 14">
    <name type="scientific">Megasphaera hutchinsoni</name>
    <dbReference type="NCBI Taxonomy" id="1588748"/>
    <lineage>
        <taxon>Bacteria</taxon>
        <taxon>Bacillati</taxon>
        <taxon>Bacillota</taxon>
        <taxon>Negativicutes</taxon>
        <taxon>Veillonellales</taxon>
        <taxon>Veillonellaceae</taxon>
        <taxon>Megasphaera</taxon>
    </lineage>
</organism>
<evidence type="ECO:0000313" key="13">
    <source>
        <dbReference type="EMBL" id="KXB91906.1"/>
    </source>
</evidence>
<dbReference type="GO" id="GO:0046872">
    <property type="term" value="F:metal ion binding"/>
    <property type="evidence" value="ECO:0007669"/>
    <property type="project" value="UniProtKB-KW"/>
</dbReference>
<keyword evidence="8 12" id="KW-0560">Oxidoreductase</keyword>
<dbReference type="PANTHER" id="PTHR30352:SF2">
    <property type="entry name" value="ANAEROBIC RIBONUCLEOSIDE-TRIPHOSPHATE REDUCTASE-ACTIVATING PROTEIN"/>
    <property type="match status" value="1"/>
</dbReference>
<dbReference type="Pfam" id="PF13353">
    <property type="entry name" value="Fer4_12"/>
    <property type="match status" value="1"/>
</dbReference>
<sequence>MRYGQIRQFDIANGPGIRVSVFVTGCTHGCVNCFNVEYQRFDAGNVWTKKETQQVLTYLQNPAVKGLTLLGGEPMQNTEGLIPLVQAVKKFFPHKDIWVYSGFVYEQIIKDKEKKKLLSICDILVDGPFIDALKDPALYFRGSSNQRIIQITPSLEQGKITLLWPDGR</sequence>
<dbReference type="InterPro" id="IPR034457">
    <property type="entry name" value="Organic_radical-activating"/>
</dbReference>
<keyword evidence="6" id="KW-0949">S-adenosyl-L-methionine</keyword>
<dbReference type="GO" id="GO:0051539">
    <property type="term" value="F:4 iron, 4 sulfur cluster binding"/>
    <property type="evidence" value="ECO:0007669"/>
    <property type="project" value="UniProtKB-KW"/>
</dbReference>
<evidence type="ECO:0000256" key="5">
    <source>
        <dbReference type="ARBA" id="ARBA00022485"/>
    </source>
</evidence>
<comment type="function">
    <text evidence="2 12">Activation of anaerobic ribonucleoside-triphosphate reductase under anaerobic conditions by generation of an organic free radical, using S-adenosylmethionine and reduced flavodoxin as cosubstrates to produce 5'-deoxy-adenosine.</text>
</comment>
<name>A0A134CI46_9FIRM</name>
<comment type="catalytic activity">
    <reaction evidence="11">
        <text>glycyl-[protein] + reduced [flavodoxin] + S-adenosyl-L-methionine = glycin-2-yl radical-[protein] + semiquinone [flavodoxin] + 5'-deoxyadenosine + L-methionine + H(+)</text>
        <dbReference type="Rhea" id="RHEA:61976"/>
        <dbReference type="Rhea" id="RHEA-COMP:10622"/>
        <dbReference type="Rhea" id="RHEA-COMP:14480"/>
        <dbReference type="Rhea" id="RHEA-COMP:15993"/>
        <dbReference type="Rhea" id="RHEA-COMP:15994"/>
        <dbReference type="ChEBI" id="CHEBI:15378"/>
        <dbReference type="ChEBI" id="CHEBI:17319"/>
        <dbReference type="ChEBI" id="CHEBI:29947"/>
        <dbReference type="ChEBI" id="CHEBI:32722"/>
        <dbReference type="ChEBI" id="CHEBI:57618"/>
        <dbReference type="ChEBI" id="CHEBI:57844"/>
        <dbReference type="ChEBI" id="CHEBI:59789"/>
        <dbReference type="ChEBI" id="CHEBI:140311"/>
    </reaction>
</comment>
<dbReference type="GO" id="GO:0004748">
    <property type="term" value="F:ribonucleoside-diphosphate reductase activity, thioredoxin disulfide as acceptor"/>
    <property type="evidence" value="ECO:0007669"/>
    <property type="project" value="TreeGrafter"/>
</dbReference>
<keyword evidence="5" id="KW-0004">4Fe-4S</keyword>
<dbReference type="PATRIC" id="fig|1588748.3.peg.608"/>
<evidence type="ECO:0000256" key="3">
    <source>
        <dbReference type="ARBA" id="ARBA00009777"/>
    </source>
</evidence>
<evidence type="ECO:0000256" key="7">
    <source>
        <dbReference type="ARBA" id="ARBA00022723"/>
    </source>
</evidence>
<dbReference type="STRING" id="1588748.HMPREF3182_00645"/>
<keyword evidence="9" id="KW-0408">Iron</keyword>
<comment type="cofactor">
    <cofactor evidence="1">
        <name>[4Fe-4S] cluster</name>
        <dbReference type="ChEBI" id="CHEBI:49883"/>
    </cofactor>
</comment>
<comment type="similarity">
    <text evidence="3 12">Belongs to the organic radical-activating enzymes family.</text>
</comment>
<dbReference type="InterPro" id="IPR007197">
    <property type="entry name" value="rSAM"/>
</dbReference>